<evidence type="ECO:0008006" key="3">
    <source>
        <dbReference type="Google" id="ProtNLM"/>
    </source>
</evidence>
<dbReference type="Proteomes" id="UP001596183">
    <property type="component" value="Unassembled WGS sequence"/>
</dbReference>
<proteinExistence type="predicted"/>
<gene>
    <name evidence="1" type="ORF">ACFP2V_33500</name>
</gene>
<accession>A0ABW0XWF3</accession>
<dbReference type="RefSeq" id="WP_381219042.1">
    <property type="nucleotide sequence ID" value="NZ_JBHSPC010000126.1"/>
</dbReference>
<evidence type="ECO:0000313" key="1">
    <source>
        <dbReference type="EMBL" id="MFC5674803.1"/>
    </source>
</evidence>
<dbReference type="EMBL" id="JBHSPC010000126">
    <property type="protein sequence ID" value="MFC5674803.1"/>
    <property type="molecule type" value="Genomic_DNA"/>
</dbReference>
<evidence type="ECO:0000313" key="2">
    <source>
        <dbReference type="Proteomes" id="UP001596183"/>
    </source>
</evidence>
<comment type="caution">
    <text evidence="1">The sequence shown here is derived from an EMBL/GenBank/DDBJ whole genome shotgun (WGS) entry which is preliminary data.</text>
</comment>
<sequence>MADGQKQAAPDSVLTRIGQVVMLHHAGDREEARHRLLGLWREIGAHGDAMHRCTLAHYLADTQDDPEDELAWDLRALAAANEAEGEAAGDRSAGYEGMPAVRALYPSLHLNLAADYARLARPDAARTHLHRARGAARVLADDTYGDRVRAAILRMEIRLDEERGTAGGWGPPRQRP</sequence>
<keyword evidence="2" id="KW-1185">Reference proteome</keyword>
<reference evidence="2" key="1">
    <citation type="journal article" date="2019" name="Int. J. Syst. Evol. Microbiol.">
        <title>The Global Catalogue of Microorganisms (GCM) 10K type strain sequencing project: providing services to taxonomists for standard genome sequencing and annotation.</title>
        <authorList>
            <consortium name="The Broad Institute Genomics Platform"/>
            <consortium name="The Broad Institute Genome Sequencing Center for Infectious Disease"/>
            <person name="Wu L."/>
            <person name="Ma J."/>
        </authorList>
    </citation>
    <scope>NUCLEOTIDE SEQUENCE [LARGE SCALE GENOMIC DNA]</scope>
    <source>
        <strain evidence="2">JCM 13852</strain>
    </source>
</reference>
<protein>
    <recommendedName>
        <fullName evidence="3">Tetratricopeptide repeat protein</fullName>
    </recommendedName>
</protein>
<name>A0ABW0XWF3_9ACTN</name>
<organism evidence="1 2">
    <name type="scientific">Streptomyces incanus</name>
    <dbReference type="NCBI Taxonomy" id="887453"/>
    <lineage>
        <taxon>Bacteria</taxon>
        <taxon>Bacillati</taxon>
        <taxon>Actinomycetota</taxon>
        <taxon>Actinomycetes</taxon>
        <taxon>Kitasatosporales</taxon>
        <taxon>Streptomycetaceae</taxon>
        <taxon>Streptomyces</taxon>
    </lineage>
</organism>